<dbReference type="Gene3D" id="2.40.50.140">
    <property type="entry name" value="Nucleic acid-binding proteins"/>
    <property type="match status" value="2"/>
</dbReference>
<protein>
    <submittedName>
        <fullName evidence="1">Uncharacterized protein</fullName>
    </submittedName>
</protein>
<evidence type="ECO:0000313" key="1">
    <source>
        <dbReference type="EMBL" id="CAA0841871.1"/>
    </source>
</evidence>
<dbReference type="PANTHER" id="PTHR47165:SF4">
    <property type="entry name" value="OS03G0429900 PROTEIN"/>
    <property type="match status" value="1"/>
</dbReference>
<dbReference type="OrthoDB" id="1725660at2759"/>
<dbReference type="Proteomes" id="UP001153555">
    <property type="component" value="Unassembled WGS sequence"/>
</dbReference>
<dbReference type="SUPFAM" id="SSF50249">
    <property type="entry name" value="Nucleic acid-binding proteins"/>
    <property type="match status" value="2"/>
</dbReference>
<keyword evidence="2" id="KW-1185">Reference proteome</keyword>
<reference evidence="1" key="1">
    <citation type="submission" date="2019-12" db="EMBL/GenBank/DDBJ databases">
        <authorList>
            <person name="Scholes J."/>
        </authorList>
    </citation>
    <scope>NUCLEOTIDE SEQUENCE</scope>
</reference>
<sequence>MSRKYLQIKDVDINTEGWTVITQFVEKSHVQIGRYGKRVPYRKYVLTDSEGTIVSATVYGTAQIEFWDERIIQYKRYYVSGARVQPANPQYQIGDYPFTWTIQKGTLVEPYPEKLPPQLPCKIQLQEYSKLKESAETDILHNVMGIVVHVVPRKEGSSKSNTKDLVIVNAENRPIIFTLWNEFAKEEGQQLANTLPTGNIIVATRVRVTTFNLLSISTTPLGTIMINPPMAEAVALKQWYIDHKEEVNQQLKLKVYESAEFLLPPPNESDIISVCSALKNLHILKTAWVRGKAGLAYGQTSYWFTACHNCKKTLRAQIGWMVTCPHCNAEGPVEPRYGDNQM</sequence>
<dbReference type="EMBL" id="CACSLK010034598">
    <property type="protein sequence ID" value="CAA0841871.1"/>
    <property type="molecule type" value="Genomic_DNA"/>
</dbReference>
<name>A0A9N7RRQ4_STRHE</name>
<dbReference type="AlphaFoldDB" id="A0A9N7RRQ4"/>
<organism evidence="1 2">
    <name type="scientific">Striga hermonthica</name>
    <name type="common">Purple witchweed</name>
    <name type="synonym">Buchnera hermonthica</name>
    <dbReference type="NCBI Taxonomy" id="68872"/>
    <lineage>
        <taxon>Eukaryota</taxon>
        <taxon>Viridiplantae</taxon>
        <taxon>Streptophyta</taxon>
        <taxon>Embryophyta</taxon>
        <taxon>Tracheophyta</taxon>
        <taxon>Spermatophyta</taxon>
        <taxon>Magnoliopsida</taxon>
        <taxon>eudicotyledons</taxon>
        <taxon>Gunneridae</taxon>
        <taxon>Pentapetalae</taxon>
        <taxon>asterids</taxon>
        <taxon>lamiids</taxon>
        <taxon>Lamiales</taxon>
        <taxon>Orobanchaceae</taxon>
        <taxon>Buchnereae</taxon>
        <taxon>Striga</taxon>
    </lineage>
</organism>
<proteinExistence type="predicted"/>
<accession>A0A9N7RRQ4</accession>
<dbReference type="CDD" id="cd04475">
    <property type="entry name" value="RPA1_DBD_B"/>
    <property type="match status" value="1"/>
</dbReference>
<comment type="caution">
    <text evidence="1">The sequence shown here is derived from an EMBL/GenBank/DDBJ whole genome shotgun (WGS) entry which is preliminary data.</text>
</comment>
<evidence type="ECO:0000313" key="2">
    <source>
        <dbReference type="Proteomes" id="UP001153555"/>
    </source>
</evidence>
<dbReference type="PANTHER" id="PTHR47165">
    <property type="entry name" value="OS03G0429900 PROTEIN"/>
    <property type="match status" value="1"/>
</dbReference>
<dbReference type="InterPro" id="IPR012340">
    <property type="entry name" value="NA-bd_OB-fold"/>
</dbReference>
<gene>
    <name evidence="1" type="ORF">SHERM_07746</name>
</gene>